<accession>A0A9X3SR88</accession>
<feature type="compositionally biased region" description="Low complexity" evidence="1">
    <location>
        <begin position="1"/>
        <end position="14"/>
    </location>
</feature>
<feature type="domain" description="DUF4190" evidence="3">
    <location>
        <begin position="42"/>
        <end position="99"/>
    </location>
</feature>
<evidence type="ECO:0000256" key="2">
    <source>
        <dbReference type="SAM" id="Phobius"/>
    </source>
</evidence>
<dbReference type="Pfam" id="PF13828">
    <property type="entry name" value="DUF4190"/>
    <property type="match status" value="1"/>
</dbReference>
<dbReference type="Proteomes" id="UP001146067">
    <property type="component" value="Unassembled WGS sequence"/>
</dbReference>
<keyword evidence="2" id="KW-1133">Transmembrane helix</keyword>
<keyword evidence="5" id="KW-1185">Reference proteome</keyword>
<reference evidence="4" key="1">
    <citation type="submission" date="2022-12" db="EMBL/GenBank/DDBJ databases">
        <title>Gycomyces niveus sp.nov.,a novel actinomycete isolated from soil in Shouguan.</title>
        <authorList>
            <person name="Yang X."/>
        </authorList>
    </citation>
    <scope>NUCLEOTIDE SEQUENCE</scope>
    <source>
        <strain evidence="4">NEAU-A15</strain>
    </source>
</reference>
<evidence type="ECO:0000313" key="5">
    <source>
        <dbReference type="Proteomes" id="UP001146067"/>
    </source>
</evidence>
<name>A0A9X3SR88_9ACTN</name>
<organism evidence="4 5">
    <name type="scientific">Glycomyces luteolus</name>
    <dbReference type="NCBI Taxonomy" id="2670330"/>
    <lineage>
        <taxon>Bacteria</taxon>
        <taxon>Bacillati</taxon>
        <taxon>Actinomycetota</taxon>
        <taxon>Actinomycetes</taxon>
        <taxon>Glycomycetales</taxon>
        <taxon>Glycomycetaceae</taxon>
        <taxon>Glycomyces</taxon>
    </lineage>
</organism>
<comment type="caution">
    <text evidence="4">The sequence shown here is derived from an EMBL/GenBank/DDBJ whole genome shotgun (WGS) entry which is preliminary data.</text>
</comment>
<gene>
    <name evidence="4" type="ORF">O1R50_01385</name>
</gene>
<feature type="region of interest" description="Disordered" evidence="1">
    <location>
        <begin position="1"/>
        <end position="30"/>
    </location>
</feature>
<dbReference type="EMBL" id="JAPZVP010000001">
    <property type="protein sequence ID" value="MDA1358258.1"/>
    <property type="molecule type" value="Genomic_DNA"/>
</dbReference>
<evidence type="ECO:0000256" key="1">
    <source>
        <dbReference type="SAM" id="MobiDB-lite"/>
    </source>
</evidence>
<keyword evidence="2" id="KW-0812">Transmembrane</keyword>
<dbReference type="AlphaFoldDB" id="A0A9X3SR88"/>
<dbReference type="RefSeq" id="WP_270108042.1">
    <property type="nucleotide sequence ID" value="NZ_JAPZVP010000001.1"/>
</dbReference>
<dbReference type="InterPro" id="IPR025241">
    <property type="entry name" value="DUF4190"/>
</dbReference>
<sequence length="124" mass="13058">MTFDPYAQQQSQPPGMQPPPAYPQQAPGYPQQQAGVEINGKAVAALVCGVLFCTGLLGIISLVLGKSAQREIDMGMGIGRPMAKAGRVLGWIGIAFSLVWVAYFVIMISVISTAATTLTNTPGY</sequence>
<feature type="transmembrane region" description="Helical" evidence="2">
    <location>
        <begin position="42"/>
        <end position="64"/>
    </location>
</feature>
<keyword evidence="2" id="KW-0472">Membrane</keyword>
<evidence type="ECO:0000313" key="4">
    <source>
        <dbReference type="EMBL" id="MDA1358258.1"/>
    </source>
</evidence>
<protein>
    <submittedName>
        <fullName evidence="4">DUF4190 domain-containing protein</fullName>
    </submittedName>
</protein>
<evidence type="ECO:0000259" key="3">
    <source>
        <dbReference type="Pfam" id="PF13828"/>
    </source>
</evidence>
<feature type="transmembrane region" description="Helical" evidence="2">
    <location>
        <begin position="85"/>
        <end position="111"/>
    </location>
</feature>
<proteinExistence type="predicted"/>